<gene>
    <name evidence="5" type="ORF">OEA41_001308</name>
</gene>
<reference evidence="5" key="1">
    <citation type="submission" date="2022-11" db="EMBL/GenBank/DDBJ databases">
        <title>Chromosomal genome sequence assembly and mating type (MAT) locus characterization of the leprose asexual lichenized fungus Lepraria neglecta (Nyl.) Erichsen.</title>
        <authorList>
            <person name="Allen J.L."/>
            <person name="Pfeffer B."/>
        </authorList>
    </citation>
    <scope>NUCLEOTIDE SEQUENCE</scope>
    <source>
        <strain evidence="5">Allen 5258</strain>
    </source>
</reference>
<feature type="domain" description="tRNA-splicing endonuclease subunit Sen15" evidence="4">
    <location>
        <begin position="38"/>
        <end position="129"/>
    </location>
</feature>
<dbReference type="Proteomes" id="UP001276659">
    <property type="component" value="Unassembled WGS sequence"/>
</dbReference>
<dbReference type="GO" id="GO:0000213">
    <property type="term" value="F:tRNA-intron lyase activity"/>
    <property type="evidence" value="ECO:0007669"/>
    <property type="project" value="TreeGrafter"/>
</dbReference>
<feature type="compositionally biased region" description="Acidic residues" evidence="3">
    <location>
        <begin position="129"/>
        <end position="140"/>
    </location>
</feature>
<evidence type="ECO:0000256" key="3">
    <source>
        <dbReference type="SAM" id="MobiDB-lite"/>
    </source>
</evidence>
<dbReference type="EMBL" id="JASNWA010000006">
    <property type="protein sequence ID" value="KAK3174064.1"/>
    <property type="molecule type" value="Genomic_DNA"/>
</dbReference>
<evidence type="ECO:0000256" key="2">
    <source>
        <dbReference type="ARBA" id="ARBA00022694"/>
    </source>
</evidence>
<dbReference type="FunFam" id="3.40.1350.10:FF:000012">
    <property type="entry name" value="Probable tRNA-splicing endonuclease subunit sen-15"/>
    <property type="match status" value="1"/>
</dbReference>
<dbReference type="InterPro" id="IPR042777">
    <property type="entry name" value="Sen15_fungi"/>
</dbReference>
<dbReference type="SUPFAM" id="SSF53032">
    <property type="entry name" value="tRNA-intron endonuclease catalytic domain-like"/>
    <property type="match status" value="1"/>
</dbReference>
<keyword evidence="6" id="KW-1185">Reference proteome</keyword>
<comment type="similarity">
    <text evidence="1">Belongs to the SEN15 family.</text>
</comment>
<evidence type="ECO:0000313" key="5">
    <source>
        <dbReference type="EMBL" id="KAK3174064.1"/>
    </source>
</evidence>
<feature type="domain" description="tRNA-splicing endonuclease subunit Sen15" evidence="4">
    <location>
        <begin position="160"/>
        <end position="190"/>
    </location>
</feature>
<name>A0AAD9Z9F0_9LECA</name>
<dbReference type="Pfam" id="PF09631">
    <property type="entry name" value="Sen15"/>
    <property type="match status" value="2"/>
</dbReference>
<organism evidence="5 6">
    <name type="scientific">Lepraria neglecta</name>
    <dbReference type="NCBI Taxonomy" id="209136"/>
    <lineage>
        <taxon>Eukaryota</taxon>
        <taxon>Fungi</taxon>
        <taxon>Dikarya</taxon>
        <taxon>Ascomycota</taxon>
        <taxon>Pezizomycotina</taxon>
        <taxon>Lecanoromycetes</taxon>
        <taxon>OSLEUM clade</taxon>
        <taxon>Lecanoromycetidae</taxon>
        <taxon>Lecanorales</taxon>
        <taxon>Lecanorineae</taxon>
        <taxon>Stereocaulaceae</taxon>
        <taxon>Lepraria</taxon>
    </lineage>
</organism>
<dbReference type="PANTHER" id="PTHR28518">
    <property type="entry name" value="TRNA-SPLICING ENDONUCLEASE SUBUNIT SEN15"/>
    <property type="match status" value="1"/>
</dbReference>
<dbReference type="GO" id="GO:0000379">
    <property type="term" value="P:tRNA-type intron splice site recognition and cleavage"/>
    <property type="evidence" value="ECO:0007669"/>
    <property type="project" value="InterPro"/>
</dbReference>
<dbReference type="InterPro" id="IPR011856">
    <property type="entry name" value="tRNA_endonuc-like_dom_sf"/>
</dbReference>
<dbReference type="InterPro" id="IPR018593">
    <property type="entry name" value="tRNA-endonuc_su_Sen15"/>
</dbReference>
<evidence type="ECO:0000256" key="1">
    <source>
        <dbReference type="ARBA" id="ARBA00006091"/>
    </source>
</evidence>
<evidence type="ECO:0000259" key="4">
    <source>
        <dbReference type="Pfam" id="PF09631"/>
    </source>
</evidence>
<sequence>MAIDTTPPAPQPSALTSYLKSHALDGSHSPHYQTLALQILHNLQYQHDWTSLHIHTHSPITQKLLLRPLISGLPPHRIYVHPDDQVEELKRGLDPTKGEPEREWVLPTHLAEKWSLRRFGEVFGAVGEEPPEEAGEEDVSRDESEGGGAEGGPGRKKRRGGKRILLATLGDDSTVVYYIVHDGIVKPRQN</sequence>
<protein>
    <recommendedName>
        <fullName evidence="4">tRNA-splicing endonuclease subunit Sen15 domain-containing protein</fullName>
    </recommendedName>
</protein>
<dbReference type="Gene3D" id="3.40.1350.10">
    <property type="match status" value="1"/>
</dbReference>
<comment type="caution">
    <text evidence="5">The sequence shown here is derived from an EMBL/GenBank/DDBJ whole genome shotgun (WGS) entry which is preliminary data.</text>
</comment>
<dbReference type="GO" id="GO:0003676">
    <property type="term" value="F:nucleic acid binding"/>
    <property type="evidence" value="ECO:0007669"/>
    <property type="project" value="InterPro"/>
</dbReference>
<proteinExistence type="inferred from homology"/>
<accession>A0AAD9Z9F0</accession>
<keyword evidence="2" id="KW-0819">tRNA processing</keyword>
<dbReference type="PANTHER" id="PTHR28518:SF1">
    <property type="entry name" value="TRNA-SPLICING ENDONUCLEASE SUBUNIT SEN15"/>
    <property type="match status" value="1"/>
</dbReference>
<dbReference type="GO" id="GO:0000214">
    <property type="term" value="C:tRNA-intron endonuclease complex"/>
    <property type="evidence" value="ECO:0007669"/>
    <property type="project" value="InterPro"/>
</dbReference>
<dbReference type="AlphaFoldDB" id="A0AAD9Z9F0"/>
<dbReference type="InterPro" id="IPR036167">
    <property type="entry name" value="tRNA_intron_Endo_cat-like_sf"/>
</dbReference>
<feature type="region of interest" description="Disordered" evidence="3">
    <location>
        <begin position="127"/>
        <end position="161"/>
    </location>
</feature>
<evidence type="ECO:0000313" key="6">
    <source>
        <dbReference type="Proteomes" id="UP001276659"/>
    </source>
</evidence>